<feature type="compositionally biased region" description="Polar residues" evidence="1">
    <location>
        <begin position="727"/>
        <end position="740"/>
    </location>
</feature>
<dbReference type="Proteomes" id="UP001610728">
    <property type="component" value="Unassembled WGS sequence"/>
</dbReference>
<feature type="region of interest" description="Disordered" evidence="1">
    <location>
        <begin position="1117"/>
        <end position="1164"/>
    </location>
</feature>
<feature type="compositionally biased region" description="Basic and acidic residues" evidence="1">
    <location>
        <begin position="906"/>
        <end position="916"/>
    </location>
</feature>
<reference evidence="2 3" key="1">
    <citation type="submission" date="2020-05" db="EMBL/GenBank/DDBJ databases">
        <title>Ceratocystis lukuohia genome.</title>
        <authorList>
            <person name="Harrington T.C."/>
            <person name="Kim K."/>
            <person name="Mayers C.G."/>
        </authorList>
    </citation>
    <scope>NUCLEOTIDE SEQUENCE [LARGE SCALE GENOMIC DNA]</scope>
    <source>
        <strain evidence="2 3">C4212</strain>
    </source>
</reference>
<evidence type="ECO:0000313" key="2">
    <source>
        <dbReference type="EMBL" id="KAL2888992.1"/>
    </source>
</evidence>
<organism evidence="2 3">
    <name type="scientific">Ceratocystis lukuohia</name>
    <dbReference type="NCBI Taxonomy" id="2019550"/>
    <lineage>
        <taxon>Eukaryota</taxon>
        <taxon>Fungi</taxon>
        <taxon>Dikarya</taxon>
        <taxon>Ascomycota</taxon>
        <taxon>Pezizomycotina</taxon>
        <taxon>Sordariomycetes</taxon>
        <taxon>Hypocreomycetidae</taxon>
        <taxon>Microascales</taxon>
        <taxon>Ceratocystidaceae</taxon>
        <taxon>Ceratocystis</taxon>
    </lineage>
</organism>
<feature type="compositionally biased region" description="Acidic residues" evidence="1">
    <location>
        <begin position="154"/>
        <end position="167"/>
    </location>
</feature>
<feature type="region of interest" description="Disordered" evidence="1">
    <location>
        <begin position="1047"/>
        <end position="1087"/>
    </location>
</feature>
<feature type="compositionally biased region" description="Acidic residues" evidence="1">
    <location>
        <begin position="22"/>
        <end position="31"/>
    </location>
</feature>
<feature type="region of interest" description="Disordered" evidence="1">
    <location>
        <begin position="960"/>
        <end position="992"/>
    </location>
</feature>
<proteinExistence type="predicted"/>
<feature type="compositionally biased region" description="Low complexity" evidence="1">
    <location>
        <begin position="184"/>
        <end position="193"/>
    </location>
</feature>
<accession>A0ABR4ML30</accession>
<feature type="compositionally biased region" description="Low complexity" evidence="1">
    <location>
        <begin position="508"/>
        <end position="519"/>
    </location>
</feature>
<keyword evidence="3" id="KW-1185">Reference proteome</keyword>
<dbReference type="InterPro" id="IPR009072">
    <property type="entry name" value="Histone-fold"/>
</dbReference>
<dbReference type="Gene3D" id="1.10.20.10">
    <property type="entry name" value="Histone, subunit A"/>
    <property type="match status" value="1"/>
</dbReference>
<feature type="compositionally biased region" description="Basic and acidic residues" evidence="1">
    <location>
        <begin position="35"/>
        <end position="45"/>
    </location>
</feature>
<name>A0ABR4ML30_9PEZI</name>
<dbReference type="PANTHER" id="PTHR15992">
    <property type="entry name" value="HOLLIDAY JUNCTION RECOGNITION PROTEIN"/>
    <property type="match status" value="1"/>
</dbReference>
<dbReference type="RefSeq" id="XP_070860172.1">
    <property type="nucleotide sequence ID" value="XM_071000431.1"/>
</dbReference>
<feature type="compositionally biased region" description="Polar residues" evidence="1">
    <location>
        <begin position="960"/>
        <end position="980"/>
    </location>
</feature>
<feature type="region of interest" description="Disordered" evidence="1">
    <location>
        <begin position="366"/>
        <end position="481"/>
    </location>
</feature>
<feature type="compositionally biased region" description="Basic residues" evidence="1">
    <location>
        <begin position="929"/>
        <end position="945"/>
    </location>
</feature>
<dbReference type="PANTHER" id="PTHR15992:SF5">
    <property type="entry name" value="HOLLIDAY JUNCTION RECOGNITION PROTEIN"/>
    <property type="match status" value="1"/>
</dbReference>
<dbReference type="Pfam" id="PF10384">
    <property type="entry name" value="Scm3"/>
    <property type="match status" value="1"/>
</dbReference>
<feature type="region of interest" description="Disordered" evidence="1">
    <location>
        <begin position="1"/>
        <end position="45"/>
    </location>
</feature>
<evidence type="ECO:0000313" key="3">
    <source>
        <dbReference type="Proteomes" id="UP001610728"/>
    </source>
</evidence>
<feature type="region of interest" description="Disordered" evidence="1">
    <location>
        <begin position="610"/>
        <end position="643"/>
    </location>
</feature>
<protein>
    <submittedName>
        <fullName evidence="2">Centromere protein Scm3</fullName>
    </submittedName>
</protein>
<feature type="region of interest" description="Disordered" evidence="1">
    <location>
        <begin position="145"/>
        <end position="193"/>
    </location>
</feature>
<feature type="region of interest" description="Disordered" evidence="1">
    <location>
        <begin position="662"/>
        <end position="687"/>
    </location>
</feature>
<dbReference type="EMBL" id="JABSNW010000003">
    <property type="protein sequence ID" value="KAL2888992.1"/>
    <property type="molecule type" value="Genomic_DNA"/>
</dbReference>
<feature type="compositionally biased region" description="Low complexity" evidence="1">
    <location>
        <begin position="447"/>
        <end position="460"/>
    </location>
</feature>
<comment type="caution">
    <text evidence="2">The sequence shown here is derived from an EMBL/GenBank/DDBJ whole genome shotgun (WGS) entry which is preliminary data.</text>
</comment>
<feature type="compositionally biased region" description="Polar residues" evidence="1">
    <location>
        <begin position="366"/>
        <end position="397"/>
    </location>
</feature>
<gene>
    <name evidence="2" type="ORF">HOO65_030493</name>
</gene>
<feature type="region of interest" description="Disordered" evidence="1">
    <location>
        <begin position="798"/>
        <end position="838"/>
    </location>
</feature>
<feature type="region of interest" description="Disordered" evidence="1">
    <location>
        <begin position="497"/>
        <end position="575"/>
    </location>
</feature>
<feature type="region of interest" description="Disordered" evidence="1">
    <location>
        <begin position="867"/>
        <end position="945"/>
    </location>
</feature>
<dbReference type="InterPro" id="IPR018465">
    <property type="entry name" value="Scm3/HJURP"/>
</dbReference>
<evidence type="ECO:0000256" key="1">
    <source>
        <dbReference type="SAM" id="MobiDB-lite"/>
    </source>
</evidence>
<feature type="region of interest" description="Disordered" evidence="1">
    <location>
        <begin position="727"/>
        <end position="746"/>
    </location>
</feature>
<feature type="compositionally biased region" description="Low complexity" evidence="1">
    <location>
        <begin position="430"/>
        <end position="439"/>
    </location>
</feature>
<feature type="compositionally biased region" description="Low complexity" evidence="1">
    <location>
        <begin position="798"/>
        <end position="810"/>
    </location>
</feature>
<feature type="compositionally biased region" description="Polar residues" evidence="1">
    <location>
        <begin position="8"/>
        <end position="21"/>
    </location>
</feature>
<feature type="compositionally biased region" description="Basic residues" evidence="1">
    <location>
        <begin position="812"/>
        <end position="822"/>
    </location>
</feature>
<sequence>MEHLLSINPASLHSSSRTDSSFENEEGELMYEPESASKHRDPGTKLAKARDHAAMRLKSTFEHIFEKYERDFTGIGDEIDLRTGEIVVDNGHLTSMRHERDTGDGLVNDLSSDKLIMPSNVSDEKDICLEDLDALDAVLEDGNKKYNATQQDPNDNDNDNDDMDNEADEQRILNSAQNPRHETTTTTTPQSTTMILRSRNRAIVPAYSQTRKLSTLALRQTPRLSASPLTFGSAHGIWGPDTPRDPLWKVPEINISGFKSSFAANLFQAESQRRYILPVHTGQESIWAPAPREKLEWATTPRKLIGAGKVPRETDAYKLTGTPNSQDETIDDCNDDDLPLSITRGRRSFKPSVAIATLPVRARPQTITPNLDFESSASTKRASSRVTRSQRPASSPCRQAETPTCRKRKTRQNCTTPGSHVEGAREKSSPLHLPNSSLPDTTIVTVPTSKPPKFSSFPTTKKLEATTPSRRRGQKVVIELPKTPSAAKSLYVEIPDDHCTSHQDQPKSSPLSLQGASSSVCRRILRRNRPPTLAIKYSDRESSVPTPPERIIPDSEEPSSSIPKSTIADSTAPSSLDAELISPTEYDTNPEADFEVAENGGCIDKDYETLSEEDSDKPTQQEEGLAVETSEDSTKYSSDEELMSNKSLLEDENDETVIIHPISSHDSDLEDGALDTNSKDENSTLTHGHCSLVRGNILEDKNGIAGKTNSYDSENDSEDTVIIHRQSPCTTDSPANNPNPDCNHHSLFINKDGNPALIDDMPTASFSQKPTLQGTRLFLRPSISPNYNFSDDEDGFVIPAKPSIAKSPSPTKKPKNVPRRRASALGKSSPIARPSASYGKSVLSKNHIASGDSVLANSLEPASTIGTQSGIIDVHPKTNETEPNSRLSHKKRKRTVIDEDSNEEPEPPKIDVEEWFKPQPTTPSDKVPWKRVRPSPRTYTRKGQRSRFGLKVTSFSSPVNKASVRSTEQTSISRMSSKSAVPTPVMEETEESELYMPDIAKSPSIEEVAKDNDLPDESYNHLISISDVPEIPSSPSRLPHIRRPYEPITIQPHNNPHDGDTLEPLPPTTPRRAEHAPLTPSASKRSFAHRAAASMALDPDEDELSVNLRALMYPNPHLYASGSRKRKSTVTMPETPSSKRRRPPTSSRSGFTGHGTGSATVKKRVSAASLARLAPPSPTPVVARTPGGTLRRCGEDGFRCHREFCFSCVSI</sequence>
<dbReference type="GeneID" id="98117310"/>